<evidence type="ECO:0000256" key="5">
    <source>
        <dbReference type="ARBA" id="ARBA00022989"/>
    </source>
</evidence>
<dbReference type="InterPro" id="IPR004326">
    <property type="entry name" value="Mlo"/>
</dbReference>
<proteinExistence type="inferred from homology"/>
<keyword evidence="3 8" id="KW-0812">Transmembrane</keyword>
<feature type="transmembrane region" description="Helical" evidence="9">
    <location>
        <begin position="149"/>
        <end position="170"/>
    </location>
</feature>
<dbReference type="Pfam" id="PF03094">
    <property type="entry name" value="Mlo"/>
    <property type="match status" value="1"/>
</dbReference>
<evidence type="ECO:0000256" key="1">
    <source>
        <dbReference type="ARBA" id="ARBA00004141"/>
    </source>
</evidence>
<keyword evidence="8" id="KW-0112">Calmodulin-binding</keyword>
<feature type="transmembrane region" description="Helical" evidence="9">
    <location>
        <begin position="400"/>
        <end position="421"/>
    </location>
</feature>
<dbReference type="GO" id="GO:0016020">
    <property type="term" value="C:membrane"/>
    <property type="evidence" value="ECO:0007669"/>
    <property type="project" value="UniProtKB-SubCell"/>
</dbReference>
<dbReference type="EMBL" id="GISG01018841">
    <property type="protein sequence ID" value="MBA4618061.1"/>
    <property type="molecule type" value="Transcribed_RNA"/>
</dbReference>
<keyword evidence="7 8" id="KW-0568">Pathogenesis-related protein</keyword>
<organism evidence="10">
    <name type="scientific">Opuntia streptacantha</name>
    <name type="common">Prickly pear cactus</name>
    <name type="synonym">Opuntia cardona</name>
    <dbReference type="NCBI Taxonomy" id="393608"/>
    <lineage>
        <taxon>Eukaryota</taxon>
        <taxon>Viridiplantae</taxon>
        <taxon>Streptophyta</taxon>
        <taxon>Embryophyta</taxon>
        <taxon>Tracheophyta</taxon>
        <taxon>Spermatophyta</taxon>
        <taxon>Magnoliopsida</taxon>
        <taxon>eudicotyledons</taxon>
        <taxon>Gunneridae</taxon>
        <taxon>Pentapetalae</taxon>
        <taxon>Caryophyllales</taxon>
        <taxon>Cactineae</taxon>
        <taxon>Cactaceae</taxon>
        <taxon>Opuntioideae</taxon>
        <taxon>Opuntia</taxon>
    </lineage>
</organism>
<feature type="transmembrane region" description="Helical" evidence="9">
    <location>
        <begin position="298"/>
        <end position="316"/>
    </location>
</feature>
<keyword evidence="6 8" id="KW-0472">Membrane</keyword>
<comment type="similarity">
    <text evidence="2 8">Belongs to the MLO family.</text>
</comment>
<dbReference type="PANTHER" id="PTHR31942:SF74">
    <property type="entry name" value="MLO-LIKE PROTEIN 15"/>
    <property type="match status" value="1"/>
</dbReference>
<dbReference type="EMBL" id="GISG01018842">
    <property type="protein sequence ID" value="MBA4618062.1"/>
    <property type="molecule type" value="Transcribed_RNA"/>
</dbReference>
<evidence type="ECO:0000256" key="3">
    <source>
        <dbReference type="ARBA" id="ARBA00022692"/>
    </source>
</evidence>
<keyword evidence="4 8" id="KW-0611">Plant defense</keyword>
<feature type="transmembrane region" description="Helical" evidence="9">
    <location>
        <begin position="62"/>
        <end position="79"/>
    </location>
</feature>
<dbReference type="EMBL" id="GISG01018840">
    <property type="protein sequence ID" value="MBA4618060.1"/>
    <property type="molecule type" value="Transcribed_RNA"/>
</dbReference>
<evidence type="ECO:0000313" key="10">
    <source>
        <dbReference type="EMBL" id="MBA4618062.1"/>
    </source>
</evidence>
<feature type="transmembrane region" description="Helical" evidence="9">
    <location>
        <begin position="273"/>
        <end position="292"/>
    </location>
</feature>
<protein>
    <recommendedName>
        <fullName evidence="8">MLO-like protein</fullName>
    </recommendedName>
</protein>
<dbReference type="AlphaFoldDB" id="A0A7C9CHN6"/>
<sequence length="451" mass="50923">MAGGEGGPSFESTPSWIVGVAVLIIVSISLVVEKLLHHLGQILMRKNKKPLYDALLKIKEELMLMGFVSLLLAVFQGPVQKKCIKEDVAKHWLPCDGGGHEDNSTSNIATAHFSVFSKTGRHLLADAAGDSSCPAGKVPFVSLDVLHRIHYLIFILAVVHVVTCTLTVVLGKVKINQWRKWEESIRLKNHLDEGYGNNDNVIDLHSLSFFKDRFEGVDAHKRNYVISFFKHLCGIVTKADYEAMRMGFILTHCNGDYRFHFHKYMVYAYEADFKKVVSISWFLWLLAVASLSFNVAGWHIYTWISIVPFVLLLIVGTKLEQVITDLATYVAQRHSVIVGQVKIQPSDDYFWFKKPRIILLAIHIILFLNSFGIAIFIWTWTQFGFHSCIMGQAEYVYPRIVIMVLVQTICSYSTLPLYAIVTQMGSSYNKAAMERYGSSNSTSVRVVSNTS</sequence>
<name>A0A7C9CHN6_OPUST</name>
<dbReference type="GO" id="GO:0006952">
    <property type="term" value="P:defense response"/>
    <property type="evidence" value="ECO:0007669"/>
    <property type="project" value="UniProtKB-KW"/>
</dbReference>
<comment type="domain">
    <text evidence="8">The C-terminus contains a calmodulin-binding domain, which binds calmodulin in a calcium-dependent fashion.</text>
</comment>
<feature type="transmembrane region" description="Helical" evidence="9">
    <location>
        <begin position="357"/>
        <end position="380"/>
    </location>
</feature>
<dbReference type="PANTHER" id="PTHR31942">
    <property type="entry name" value="MLO-LIKE PROTEIN 1"/>
    <property type="match status" value="1"/>
</dbReference>
<evidence type="ECO:0000256" key="6">
    <source>
        <dbReference type="ARBA" id="ARBA00023136"/>
    </source>
</evidence>
<feature type="transmembrane region" description="Helical" evidence="9">
    <location>
        <begin position="16"/>
        <end position="36"/>
    </location>
</feature>
<comment type="function">
    <text evidence="8">May be involved in modulation of pathogen defense and leaf cell death.</text>
</comment>
<dbReference type="GO" id="GO:0005516">
    <property type="term" value="F:calmodulin binding"/>
    <property type="evidence" value="ECO:0007669"/>
    <property type="project" value="UniProtKB-KW"/>
</dbReference>
<accession>A0A7C9CHN6</accession>
<evidence type="ECO:0000256" key="8">
    <source>
        <dbReference type="RuleBase" id="RU280816"/>
    </source>
</evidence>
<evidence type="ECO:0000256" key="7">
    <source>
        <dbReference type="ARBA" id="ARBA00023265"/>
    </source>
</evidence>
<keyword evidence="5 8" id="KW-1133">Transmembrane helix</keyword>
<evidence type="ECO:0000256" key="2">
    <source>
        <dbReference type="ARBA" id="ARBA00006574"/>
    </source>
</evidence>
<evidence type="ECO:0000256" key="9">
    <source>
        <dbReference type="SAM" id="Phobius"/>
    </source>
</evidence>
<gene>
    <name evidence="8" type="primary">MLO</name>
</gene>
<reference evidence="10" key="1">
    <citation type="journal article" date="2013" name="J. Plant Res.">
        <title>Effect of fungi and light on seed germination of three Opuntia species from semiarid lands of central Mexico.</title>
        <authorList>
            <person name="Delgado-Sanchez P."/>
            <person name="Jimenez-Bremont J.F."/>
            <person name="Guerrero-Gonzalez Mde L."/>
            <person name="Flores J."/>
        </authorList>
    </citation>
    <scope>NUCLEOTIDE SEQUENCE</scope>
    <source>
        <tissue evidence="10">Cladode</tissue>
    </source>
</reference>
<reference evidence="10" key="2">
    <citation type="submission" date="2020-07" db="EMBL/GenBank/DDBJ databases">
        <authorList>
            <person name="Vera ALvarez R."/>
            <person name="Arias-Moreno D.M."/>
            <person name="Jimenez-Jacinto V."/>
            <person name="Jimenez-Bremont J.F."/>
            <person name="Swaminathan K."/>
            <person name="Moose S.P."/>
            <person name="Guerrero-Gonzalez M.L."/>
            <person name="Marino-Ramirez L."/>
            <person name="Landsman D."/>
            <person name="Rodriguez-Kessler M."/>
            <person name="Delgado-Sanchez P."/>
        </authorList>
    </citation>
    <scope>NUCLEOTIDE SEQUENCE</scope>
    <source>
        <tissue evidence="10">Cladode</tissue>
    </source>
</reference>
<comment type="subcellular location">
    <subcellularLocation>
        <location evidence="1 8">Membrane</location>
        <topology evidence="1 8">Multi-pass membrane protein</topology>
    </subcellularLocation>
</comment>
<evidence type="ECO:0000256" key="4">
    <source>
        <dbReference type="ARBA" id="ARBA00022821"/>
    </source>
</evidence>